<dbReference type="GO" id="GO:0006351">
    <property type="term" value="P:DNA-templated transcription"/>
    <property type="evidence" value="ECO:0007669"/>
    <property type="project" value="InterPro"/>
</dbReference>
<evidence type="ECO:0000259" key="5">
    <source>
        <dbReference type="PROSITE" id="PS50048"/>
    </source>
</evidence>
<evidence type="ECO:0000256" key="4">
    <source>
        <dbReference type="SAM" id="MobiDB-lite"/>
    </source>
</evidence>
<evidence type="ECO:0000256" key="2">
    <source>
        <dbReference type="ARBA" id="ARBA00022723"/>
    </source>
</evidence>
<dbReference type="PROSITE" id="PS00463">
    <property type="entry name" value="ZN2_CY6_FUNGAL_1"/>
    <property type="match status" value="1"/>
</dbReference>
<dbReference type="InParanoid" id="A0A2J6T2A0"/>
<keyword evidence="3" id="KW-0539">Nucleus</keyword>
<dbReference type="CDD" id="cd00067">
    <property type="entry name" value="GAL4"/>
    <property type="match status" value="1"/>
</dbReference>
<dbReference type="AlphaFoldDB" id="A0A2J6T2A0"/>
<dbReference type="GO" id="GO:0000981">
    <property type="term" value="F:DNA-binding transcription factor activity, RNA polymerase II-specific"/>
    <property type="evidence" value="ECO:0007669"/>
    <property type="project" value="InterPro"/>
</dbReference>
<dbReference type="Gene3D" id="4.10.240.10">
    <property type="entry name" value="Zn(2)-C6 fungal-type DNA-binding domain"/>
    <property type="match status" value="1"/>
</dbReference>
<dbReference type="GeneID" id="36583352"/>
<evidence type="ECO:0000256" key="1">
    <source>
        <dbReference type="ARBA" id="ARBA00004123"/>
    </source>
</evidence>
<dbReference type="Proteomes" id="UP000235371">
    <property type="component" value="Unassembled WGS sequence"/>
</dbReference>
<keyword evidence="7" id="KW-1185">Reference proteome</keyword>
<feature type="region of interest" description="Disordered" evidence="4">
    <location>
        <begin position="91"/>
        <end position="124"/>
    </location>
</feature>
<dbReference type="CDD" id="cd12148">
    <property type="entry name" value="fungal_TF_MHR"/>
    <property type="match status" value="1"/>
</dbReference>
<dbReference type="SMART" id="SM00906">
    <property type="entry name" value="Fungal_trans"/>
    <property type="match status" value="1"/>
</dbReference>
<dbReference type="GO" id="GO:0008270">
    <property type="term" value="F:zinc ion binding"/>
    <property type="evidence" value="ECO:0007669"/>
    <property type="project" value="InterPro"/>
</dbReference>
<organism evidence="6 7">
    <name type="scientific">Hyaloscypha bicolor E</name>
    <dbReference type="NCBI Taxonomy" id="1095630"/>
    <lineage>
        <taxon>Eukaryota</taxon>
        <taxon>Fungi</taxon>
        <taxon>Dikarya</taxon>
        <taxon>Ascomycota</taxon>
        <taxon>Pezizomycotina</taxon>
        <taxon>Leotiomycetes</taxon>
        <taxon>Helotiales</taxon>
        <taxon>Hyaloscyphaceae</taxon>
        <taxon>Hyaloscypha</taxon>
        <taxon>Hyaloscypha bicolor</taxon>
    </lineage>
</organism>
<dbReference type="GO" id="GO:0003677">
    <property type="term" value="F:DNA binding"/>
    <property type="evidence" value="ECO:0007669"/>
    <property type="project" value="InterPro"/>
</dbReference>
<feature type="compositionally biased region" description="Basic and acidic residues" evidence="4">
    <location>
        <begin position="99"/>
        <end position="117"/>
    </location>
</feature>
<dbReference type="InterPro" id="IPR007219">
    <property type="entry name" value="XnlR_reg_dom"/>
</dbReference>
<gene>
    <name evidence="6" type="ORF">K444DRAFT_535235</name>
</gene>
<dbReference type="InterPro" id="IPR036864">
    <property type="entry name" value="Zn2-C6_fun-type_DNA-bd_sf"/>
</dbReference>
<dbReference type="OrthoDB" id="762982at2759"/>
<dbReference type="RefSeq" id="XP_024734051.1">
    <property type="nucleotide sequence ID" value="XM_024875272.1"/>
</dbReference>
<dbReference type="Pfam" id="PF00172">
    <property type="entry name" value="Zn_clus"/>
    <property type="match status" value="1"/>
</dbReference>
<dbReference type="GO" id="GO:0005634">
    <property type="term" value="C:nucleus"/>
    <property type="evidence" value="ECO:0007669"/>
    <property type="project" value="UniProtKB-SubCell"/>
</dbReference>
<dbReference type="InterPro" id="IPR001138">
    <property type="entry name" value="Zn2Cys6_DnaBD"/>
</dbReference>
<name>A0A2J6T2A0_9HELO</name>
<evidence type="ECO:0000313" key="7">
    <source>
        <dbReference type="Proteomes" id="UP000235371"/>
    </source>
</evidence>
<evidence type="ECO:0000313" key="6">
    <source>
        <dbReference type="EMBL" id="PMD57147.1"/>
    </source>
</evidence>
<protein>
    <recommendedName>
        <fullName evidence="5">Zn(2)-C6 fungal-type domain-containing protein</fullName>
    </recommendedName>
</protein>
<evidence type="ECO:0000256" key="3">
    <source>
        <dbReference type="ARBA" id="ARBA00023242"/>
    </source>
</evidence>
<accession>A0A2J6T2A0</accession>
<feature type="domain" description="Zn(2)-C6 fungal-type" evidence="5">
    <location>
        <begin position="22"/>
        <end position="53"/>
    </location>
</feature>
<dbReference type="SUPFAM" id="SSF57701">
    <property type="entry name" value="Zn2/Cys6 DNA-binding domain"/>
    <property type="match status" value="1"/>
</dbReference>
<comment type="subcellular location">
    <subcellularLocation>
        <location evidence="1">Nucleus</location>
    </subcellularLocation>
</comment>
<dbReference type="PANTHER" id="PTHR31001:SF49">
    <property type="entry name" value="ZN(II)2CYS6 TRANSCRIPTION FACTOR (EUROFUNG)"/>
    <property type="match status" value="1"/>
</dbReference>
<dbReference type="Pfam" id="PF04082">
    <property type="entry name" value="Fungal_trans"/>
    <property type="match status" value="1"/>
</dbReference>
<keyword evidence="2" id="KW-0479">Metal-binding</keyword>
<reference evidence="6 7" key="1">
    <citation type="submission" date="2016-04" db="EMBL/GenBank/DDBJ databases">
        <title>A degradative enzymes factory behind the ericoid mycorrhizal symbiosis.</title>
        <authorList>
            <consortium name="DOE Joint Genome Institute"/>
            <person name="Martino E."/>
            <person name="Morin E."/>
            <person name="Grelet G."/>
            <person name="Kuo A."/>
            <person name="Kohler A."/>
            <person name="Daghino S."/>
            <person name="Barry K."/>
            <person name="Choi C."/>
            <person name="Cichocki N."/>
            <person name="Clum A."/>
            <person name="Copeland A."/>
            <person name="Hainaut M."/>
            <person name="Haridas S."/>
            <person name="Labutti K."/>
            <person name="Lindquist E."/>
            <person name="Lipzen A."/>
            <person name="Khouja H.-R."/>
            <person name="Murat C."/>
            <person name="Ohm R."/>
            <person name="Olson A."/>
            <person name="Spatafora J."/>
            <person name="Veneault-Fourrey C."/>
            <person name="Henrissat B."/>
            <person name="Grigoriev I."/>
            <person name="Martin F."/>
            <person name="Perotto S."/>
        </authorList>
    </citation>
    <scope>NUCLEOTIDE SEQUENCE [LARGE SCALE GENOMIC DNA]</scope>
    <source>
        <strain evidence="6 7">E</strain>
    </source>
</reference>
<sequence length="550" mass="62427">MPADTRNTKPRKAHKNPRAPLACESCRIRKIKCNRELPCQNCIVRGIPSRCDYRGHGPIPAPSLRSAHAEGMQERLNRLENLVTTLVAQDGVPGQVHPSSEDGSGHSSQEDVSREAESTSTASIQHGLGVLKVDGHSSVYRGSTHWRDVMKELTELKSFWNQVQDDQDDLLSQVAFSTGTANGPGLLCGVVKPVGLEELLATIPPKCTTDKLIERFFDKKNSPIPTFHVLHEPTFMKQYQAHWESPSETQIMWIGLLFSMLSLIMLSFYLNDEEPPEYEGTSRSLYELYRLRTAQCLMMGDITKCAPHTVETMIYNCMAEWAHNGDSETRVWMVVGLLVRVALQMGYHRLVDPSQYPEISIFQGEVRRRVWCFVQGLDILTSFLVGLPSTIRTIDSDTLAPRNLHDWELTEDMTALPESRSLEEETPVCYMLAKRKIISVGGDIISLIGSLSQHSYDEVLKLDDKMAQAYKELPAHLKMDTPERLLNEIPYLVNRRIQLEFLYNQNVCILHRKFLILGRIDARFSRSYQRYGISIALTRSPAISIRRNEN</sequence>
<dbReference type="PROSITE" id="PS50048">
    <property type="entry name" value="ZN2_CY6_FUNGAL_2"/>
    <property type="match status" value="1"/>
</dbReference>
<dbReference type="STRING" id="1095630.A0A2J6T2A0"/>
<dbReference type="InterPro" id="IPR050613">
    <property type="entry name" value="Sec_Metabolite_Reg"/>
</dbReference>
<dbReference type="EMBL" id="KZ613847">
    <property type="protein sequence ID" value="PMD57147.1"/>
    <property type="molecule type" value="Genomic_DNA"/>
</dbReference>
<dbReference type="SMART" id="SM00066">
    <property type="entry name" value="GAL4"/>
    <property type="match status" value="1"/>
</dbReference>
<dbReference type="FunCoup" id="A0A2J6T2A0">
    <property type="interactions" value="1374"/>
</dbReference>
<dbReference type="PANTHER" id="PTHR31001">
    <property type="entry name" value="UNCHARACTERIZED TRANSCRIPTIONAL REGULATORY PROTEIN"/>
    <property type="match status" value="1"/>
</dbReference>
<proteinExistence type="predicted"/>